<dbReference type="AlphaFoldDB" id="A0A1K1VFK1"/>
<dbReference type="EC" id="2.1.1.242" evidence="1"/>
<comment type="subcellular location">
    <subcellularLocation>
        <location evidence="1">Cytoplasm</location>
    </subcellularLocation>
</comment>
<dbReference type="HAMAP" id="MF_01523">
    <property type="entry name" value="16SrRNA_methyltr_J"/>
    <property type="match status" value="1"/>
</dbReference>
<gene>
    <name evidence="1" type="primary">rsmJ</name>
    <name evidence="2" type="ORF">SAMN02745752_00929</name>
</gene>
<dbReference type="Pfam" id="PF04445">
    <property type="entry name" value="SAM_MT"/>
    <property type="match status" value="1"/>
</dbReference>
<organism evidence="2 3">
    <name type="scientific">Marinospirillum alkaliphilum DSM 21637</name>
    <dbReference type="NCBI Taxonomy" id="1122209"/>
    <lineage>
        <taxon>Bacteria</taxon>
        <taxon>Pseudomonadati</taxon>
        <taxon>Pseudomonadota</taxon>
        <taxon>Gammaproteobacteria</taxon>
        <taxon>Oceanospirillales</taxon>
        <taxon>Oceanospirillaceae</taxon>
        <taxon>Marinospirillum</taxon>
    </lineage>
</organism>
<comment type="function">
    <text evidence="1">Specifically methylates the guanosine in position 1516 of 16S rRNA.</text>
</comment>
<dbReference type="STRING" id="1122209.SAMN02745752_00929"/>
<dbReference type="GO" id="GO:0005737">
    <property type="term" value="C:cytoplasm"/>
    <property type="evidence" value="ECO:0007669"/>
    <property type="project" value="UniProtKB-SubCell"/>
</dbReference>
<feature type="binding site" evidence="1">
    <location>
        <begin position="127"/>
        <end position="128"/>
    </location>
    <ligand>
        <name>S-adenosyl-L-methionine</name>
        <dbReference type="ChEBI" id="CHEBI:59789"/>
    </ligand>
</feature>
<dbReference type="EMBL" id="FPJW01000002">
    <property type="protein sequence ID" value="SFX23507.1"/>
    <property type="molecule type" value="Genomic_DNA"/>
</dbReference>
<name>A0A1K1VFK1_9GAMM</name>
<comment type="caution">
    <text evidence="1">Lacks conserved residue(s) required for the propagation of feature annotation.</text>
</comment>
<keyword evidence="1" id="KW-0949">S-adenosyl-L-methionine</keyword>
<evidence type="ECO:0000313" key="2">
    <source>
        <dbReference type="EMBL" id="SFX23507.1"/>
    </source>
</evidence>
<dbReference type="SUPFAM" id="SSF53335">
    <property type="entry name" value="S-adenosyl-L-methionine-dependent methyltransferases"/>
    <property type="match status" value="1"/>
</dbReference>
<dbReference type="PANTHER" id="PTHR36112">
    <property type="entry name" value="RIBOSOMAL RNA SMALL SUBUNIT METHYLTRANSFERASE J"/>
    <property type="match status" value="1"/>
</dbReference>
<evidence type="ECO:0000313" key="3">
    <source>
        <dbReference type="Proteomes" id="UP000182350"/>
    </source>
</evidence>
<dbReference type="PANTHER" id="PTHR36112:SF1">
    <property type="entry name" value="RIBOSOMAL RNA SMALL SUBUNIT METHYLTRANSFERASE J"/>
    <property type="match status" value="1"/>
</dbReference>
<keyword evidence="1 2" id="KW-0808">Transferase</keyword>
<protein>
    <recommendedName>
        <fullName evidence="1">Ribosomal RNA small subunit methyltransferase J</fullName>
        <ecNumber evidence="1">2.1.1.242</ecNumber>
    </recommendedName>
    <alternativeName>
        <fullName evidence="1">16S rRNA m2G1516 methyltransferase</fullName>
    </alternativeName>
    <alternativeName>
        <fullName evidence="1">rRNA (guanine-N(2)-)-methyltransferase</fullName>
    </alternativeName>
</protein>
<dbReference type="InterPro" id="IPR029063">
    <property type="entry name" value="SAM-dependent_MTases_sf"/>
</dbReference>
<keyword evidence="1" id="KW-0698">rRNA processing</keyword>
<dbReference type="Proteomes" id="UP000182350">
    <property type="component" value="Unassembled WGS sequence"/>
</dbReference>
<comment type="similarity">
    <text evidence="1">Belongs to the methyltransferase superfamily. RsmJ family.</text>
</comment>
<keyword evidence="1 2" id="KW-0489">Methyltransferase</keyword>
<feature type="binding site" evidence="1">
    <location>
        <position position="182"/>
    </location>
    <ligand>
        <name>S-adenosyl-L-methionine</name>
        <dbReference type="ChEBI" id="CHEBI:59789"/>
    </ligand>
</feature>
<dbReference type="OrthoDB" id="3191794at2"/>
<comment type="catalytic activity">
    <reaction evidence="1">
        <text>guanosine(1516) in 16S rRNA + S-adenosyl-L-methionine = N(2)-methylguanosine(1516) in 16S rRNA + S-adenosyl-L-homocysteine + H(+)</text>
        <dbReference type="Rhea" id="RHEA:43220"/>
        <dbReference type="Rhea" id="RHEA-COMP:10412"/>
        <dbReference type="Rhea" id="RHEA-COMP:10413"/>
        <dbReference type="ChEBI" id="CHEBI:15378"/>
        <dbReference type="ChEBI" id="CHEBI:57856"/>
        <dbReference type="ChEBI" id="CHEBI:59789"/>
        <dbReference type="ChEBI" id="CHEBI:74269"/>
        <dbReference type="ChEBI" id="CHEBI:74481"/>
        <dbReference type="EC" id="2.1.1.242"/>
    </reaction>
</comment>
<keyword evidence="1" id="KW-0963">Cytoplasm</keyword>
<evidence type="ECO:0000256" key="1">
    <source>
        <dbReference type="HAMAP-Rule" id="MF_01523"/>
    </source>
</evidence>
<dbReference type="InterPro" id="IPR007536">
    <property type="entry name" value="16SrRNA_methylTrfase_J"/>
</dbReference>
<sequence>MPGSALSVNTFPPLVSLHPSESLLSLAQQLSLQLTDQVPDQGFYLQQDKDGLALVCADQPRIHPVRVDFAAGALAHRRQFGGGRGQAIAKACGLKPGVNPRVLDATLGLAGDAFVLASLGCRVLGIERQPWVAALVQDALHRAIAVPDLAWLEQRLQLRVGDATSRMAELAGDFAPQVVYLDPMFPHSAKTAEVKKEMRFFRELVGADADSDLLLQQALDLVSHRVVVKRPRKAPFLAGREPSLSLEGKANRFDIYTLRKLDKTLD</sequence>
<keyword evidence="3" id="KW-1185">Reference proteome</keyword>
<dbReference type="Gene3D" id="3.40.50.150">
    <property type="entry name" value="Vaccinia Virus protein VP39"/>
    <property type="match status" value="1"/>
</dbReference>
<reference evidence="2 3" key="1">
    <citation type="submission" date="2016-11" db="EMBL/GenBank/DDBJ databases">
        <authorList>
            <person name="Jaros S."/>
            <person name="Januszkiewicz K."/>
            <person name="Wedrychowicz H."/>
        </authorList>
    </citation>
    <scope>NUCLEOTIDE SEQUENCE [LARGE SCALE GENOMIC DNA]</scope>
    <source>
        <strain evidence="2 3">DSM 21637</strain>
    </source>
</reference>
<accession>A0A1K1VFK1</accession>
<proteinExistence type="inferred from homology"/>
<dbReference type="GO" id="GO:0008990">
    <property type="term" value="F:rRNA (guanine-N2-)-methyltransferase activity"/>
    <property type="evidence" value="ECO:0007669"/>
    <property type="project" value="UniProtKB-UniRule"/>
</dbReference>